<evidence type="ECO:0000256" key="7">
    <source>
        <dbReference type="ARBA" id="ARBA00022723"/>
    </source>
</evidence>
<evidence type="ECO:0000256" key="2">
    <source>
        <dbReference type="ARBA" id="ARBA00001947"/>
    </source>
</evidence>
<name>A0A2T4PS04_9STAP</name>
<evidence type="ECO:0000256" key="3">
    <source>
        <dbReference type="ARBA" id="ARBA00001973"/>
    </source>
</evidence>
<dbReference type="GO" id="GO:0016787">
    <property type="term" value="F:hydrolase activity"/>
    <property type="evidence" value="ECO:0007669"/>
    <property type="project" value="UniProtKB-KW"/>
</dbReference>
<protein>
    <recommendedName>
        <fullName evidence="13">Purine nucleoside phosphorylase</fullName>
    </recommendedName>
</protein>
<dbReference type="SUPFAM" id="SSF64438">
    <property type="entry name" value="CNF1/YfiH-like putative cysteine hydrolases"/>
    <property type="match status" value="1"/>
</dbReference>
<dbReference type="GO" id="GO:0017061">
    <property type="term" value="F:S-methyl-5-thioadenosine phosphorylase activity"/>
    <property type="evidence" value="ECO:0007669"/>
    <property type="project" value="UniProtKB-EC"/>
</dbReference>
<organism evidence="14 15">
    <name type="scientific">Mammaliicoccus vitulinus</name>
    <dbReference type="NCBI Taxonomy" id="71237"/>
    <lineage>
        <taxon>Bacteria</taxon>
        <taxon>Bacillati</taxon>
        <taxon>Bacillota</taxon>
        <taxon>Bacilli</taxon>
        <taxon>Bacillales</taxon>
        <taxon>Staphylococcaceae</taxon>
        <taxon>Mammaliicoccus</taxon>
    </lineage>
</organism>
<evidence type="ECO:0000256" key="11">
    <source>
        <dbReference type="ARBA" id="ARBA00048968"/>
    </source>
</evidence>
<accession>A0A2T4PS04</accession>
<dbReference type="CDD" id="cd16833">
    <property type="entry name" value="YfiH"/>
    <property type="match status" value="1"/>
</dbReference>
<dbReference type="AlphaFoldDB" id="A0A2T4PS04"/>
<evidence type="ECO:0000256" key="4">
    <source>
        <dbReference type="ARBA" id="ARBA00003215"/>
    </source>
</evidence>
<dbReference type="STRING" id="1167632.GCA_000286335_00346"/>
<dbReference type="GeneID" id="64116074"/>
<dbReference type="InterPro" id="IPR011324">
    <property type="entry name" value="Cytotoxic_necrot_fac-like_cat"/>
</dbReference>
<comment type="cofactor">
    <cofactor evidence="3">
        <name>Cu(2+)</name>
        <dbReference type="ChEBI" id="CHEBI:29036"/>
    </cofactor>
</comment>
<evidence type="ECO:0000256" key="13">
    <source>
        <dbReference type="RuleBase" id="RU361274"/>
    </source>
</evidence>
<dbReference type="GO" id="GO:0005507">
    <property type="term" value="F:copper ion binding"/>
    <property type="evidence" value="ECO:0007669"/>
    <property type="project" value="TreeGrafter"/>
</dbReference>
<dbReference type="InterPro" id="IPR038371">
    <property type="entry name" value="Cu_polyphenol_OxRdtase_sf"/>
</dbReference>
<dbReference type="Gene3D" id="3.60.140.10">
    <property type="entry name" value="CNF1/YfiH-like putative cysteine hydrolases"/>
    <property type="match status" value="1"/>
</dbReference>
<evidence type="ECO:0000256" key="6">
    <source>
        <dbReference type="ARBA" id="ARBA00022679"/>
    </source>
</evidence>
<dbReference type="PANTHER" id="PTHR30616">
    <property type="entry name" value="UNCHARACTERIZED PROTEIN YFIH"/>
    <property type="match status" value="1"/>
</dbReference>
<comment type="catalytic activity">
    <reaction evidence="11">
        <text>adenosine + phosphate = alpha-D-ribose 1-phosphate + adenine</text>
        <dbReference type="Rhea" id="RHEA:27642"/>
        <dbReference type="ChEBI" id="CHEBI:16335"/>
        <dbReference type="ChEBI" id="CHEBI:16708"/>
        <dbReference type="ChEBI" id="CHEBI:43474"/>
        <dbReference type="ChEBI" id="CHEBI:57720"/>
        <dbReference type="EC" id="2.4.2.1"/>
    </reaction>
    <physiologicalReaction direction="left-to-right" evidence="11">
        <dbReference type="Rhea" id="RHEA:27643"/>
    </physiologicalReaction>
</comment>
<keyword evidence="8" id="KW-0378">Hydrolase</keyword>
<evidence type="ECO:0000256" key="9">
    <source>
        <dbReference type="ARBA" id="ARBA00022833"/>
    </source>
</evidence>
<keyword evidence="9" id="KW-0862">Zinc</keyword>
<keyword evidence="7" id="KW-0479">Metal-binding</keyword>
<evidence type="ECO:0000256" key="1">
    <source>
        <dbReference type="ARBA" id="ARBA00000553"/>
    </source>
</evidence>
<comment type="similarity">
    <text evidence="5 13">Belongs to the purine nucleoside phosphorylase YfiH/LACC1 family.</text>
</comment>
<sequence>MKEIFSQHKHYLAYDIDDRSDITLGITTRRDGYSLYPKNAFNMARYIDDKPENVTKHQSILADEIDFSRENWVFPIQTHENKVQEVFSTDKGKNINELTNELHGIDGLYTYESDLLLTMCFADCVPIYLYDIKNEYVGICHAGWRGTYSEILKEMIAKFKGDKSDLRIVIGPSTSNSYEINEDIYNKFTTLPIDAHLYIEQRGHDKYGIDLKLANELLAIHYGISPKHIVKTNHCTASETDLFFSYRVEKGKTGRMLAFIGRK</sequence>
<comment type="catalytic activity">
    <reaction evidence="10">
        <text>adenosine + H2O + H(+) = inosine + NH4(+)</text>
        <dbReference type="Rhea" id="RHEA:24408"/>
        <dbReference type="ChEBI" id="CHEBI:15377"/>
        <dbReference type="ChEBI" id="CHEBI:15378"/>
        <dbReference type="ChEBI" id="CHEBI:16335"/>
        <dbReference type="ChEBI" id="CHEBI:17596"/>
        <dbReference type="ChEBI" id="CHEBI:28938"/>
        <dbReference type="EC" id="3.5.4.4"/>
    </reaction>
    <physiologicalReaction direction="left-to-right" evidence="10">
        <dbReference type="Rhea" id="RHEA:24409"/>
    </physiologicalReaction>
</comment>
<evidence type="ECO:0000256" key="10">
    <source>
        <dbReference type="ARBA" id="ARBA00047989"/>
    </source>
</evidence>
<dbReference type="RefSeq" id="WP_107536478.1">
    <property type="nucleotide sequence ID" value="NZ_BMDF01000002.1"/>
</dbReference>
<keyword evidence="6" id="KW-0808">Transferase</keyword>
<evidence type="ECO:0000313" key="15">
    <source>
        <dbReference type="Proteomes" id="UP000241209"/>
    </source>
</evidence>
<comment type="caution">
    <text evidence="14">The sequence shown here is derived from an EMBL/GenBank/DDBJ whole genome shotgun (WGS) entry which is preliminary data.</text>
</comment>
<evidence type="ECO:0000256" key="5">
    <source>
        <dbReference type="ARBA" id="ARBA00007353"/>
    </source>
</evidence>
<comment type="catalytic activity">
    <reaction evidence="1">
        <text>inosine + phosphate = alpha-D-ribose 1-phosphate + hypoxanthine</text>
        <dbReference type="Rhea" id="RHEA:27646"/>
        <dbReference type="ChEBI" id="CHEBI:17368"/>
        <dbReference type="ChEBI" id="CHEBI:17596"/>
        <dbReference type="ChEBI" id="CHEBI:43474"/>
        <dbReference type="ChEBI" id="CHEBI:57720"/>
        <dbReference type="EC" id="2.4.2.1"/>
    </reaction>
    <physiologicalReaction direction="left-to-right" evidence="1">
        <dbReference type="Rhea" id="RHEA:27647"/>
    </physiologicalReaction>
</comment>
<comment type="cofactor">
    <cofactor evidence="2">
        <name>Zn(2+)</name>
        <dbReference type="ChEBI" id="CHEBI:29105"/>
    </cofactor>
</comment>
<comment type="catalytic activity">
    <reaction evidence="12">
        <text>S-methyl-5'-thioadenosine + phosphate = 5-(methylsulfanyl)-alpha-D-ribose 1-phosphate + adenine</text>
        <dbReference type="Rhea" id="RHEA:11852"/>
        <dbReference type="ChEBI" id="CHEBI:16708"/>
        <dbReference type="ChEBI" id="CHEBI:17509"/>
        <dbReference type="ChEBI" id="CHEBI:43474"/>
        <dbReference type="ChEBI" id="CHEBI:58533"/>
        <dbReference type="EC" id="2.4.2.28"/>
    </reaction>
    <physiologicalReaction direction="left-to-right" evidence="12">
        <dbReference type="Rhea" id="RHEA:11853"/>
    </physiologicalReaction>
</comment>
<dbReference type="NCBIfam" id="TIGR00726">
    <property type="entry name" value="peptidoglycan editing factor PgeF"/>
    <property type="match status" value="1"/>
</dbReference>
<reference evidence="14 15" key="1">
    <citation type="journal article" date="2016" name="Front. Microbiol.">
        <title>Comprehensive Phylogenetic Analysis of Bovine Non-aureus Staphylococci Species Based on Whole-Genome Sequencing.</title>
        <authorList>
            <person name="Naushad S."/>
            <person name="Barkema H.W."/>
            <person name="Luby C."/>
            <person name="Condas L.A."/>
            <person name="Nobrega D.B."/>
            <person name="Carson D.A."/>
            <person name="De Buck J."/>
        </authorList>
    </citation>
    <scope>NUCLEOTIDE SEQUENCE [LARGE SCALE GENOMIC DNA]</scope>
    <source>
        <strain evidence="14 15">SNUC 2204</strain>
    </source>
</reference>
<dbReference type="EMBL" id="PZFK01000019">
    <property type="protein sequence ID" value="PTI29064.1"/>
    <property type="molecule type" value="Genomic_DNA"/>
</dbReference>
<evidence type="ECO:0000256" key="12">
    <source>
        <dbReference type="ARBA" id="ARBA00049893"/>
    </source>
</evidence>
<dbReference type="Pfam" id="PF02578">
    <property type="entry name" value="Cu-oxidase_4"/>
    <property type="match status" value="1"/>
</dbReference>
<dbReference type="InterPro" id="IPR003730">
    <property type="entry name" value="Cu_polyphenol_OxRdtase"/>
</dbReference>
<comment type="function">
    <text evidence="4">Purine nucleoside enzyme that catalyzes the phosphorolysis of adenosine and inosine nucleosides, yielding D-ribose 1-phosphate and the respective free bases, adenine and hypoxanthine. Also catalyzes the phosphorolysis of S-methyl-5'-thioadenosine into adenine and S-methyl-5-thio-alpha-D-ribose 1-phosphate. Also has adenosine deaminase activity.</text>
</comment>
<evidence type="ECO:0000313" key="14">
    <source>
        <dbReference type="EMBL" id="PTI29064.1"/>
    </source>
</evidence>
<proteinExistence type="inferred from homology"/>
<dbReference type="Proteomes" id="UP000241209">
    <property type="component" value="Unassembled WGS sequence"/>
</dbReference>
<evidence type="ECO:0000256" key="8">
    <source>
        <dbReference type="ARBA" id="ARBA00022801"/>
    </source>
</evidence>
<dbReference type="PANTHER" id="PTHR30616:SF2">
    <property type="entry name" value="PURINE NUCLEOSIDE PHOSPHORYLASE LACC1"/>
    <property type="match status" value="1"/>
</dbReference>
<gene>
    <name evidence="14" type="primary">pgeF</name>
    <name evidence="14" type="ORF">BU072_09685</name>
</gene>